<evidence type="ECO:0000313" key="1">
    <source>
        <dbReference type="EMBL" id="OGY48274.1"/>
    </source>
</evidence>
<dbReference type="Gene3D" id="1.10.150.240">
    <property type="entry name" value="Putative phosphatase, domain 2"/>
    <property type="match status" value="1"/>
</dbReference>
<dbReference type="InterPro" id="IPR023198">
    <property type="entry name" value="PGP-like_dom2"/>
</dbReference>
<protein>
    <recommendedName>
        <fullName evidence="3">HAD family hydrolase</fullName>
    </recommendedName>
</protein>
<dbReference type="Proteomes" id="UP000178432">
    <property type="component" value="Unassembled WGS sequence"/>
</dbReference>
<dbReference type="SFLD" id="SFLDG01129">
    <property type="entry name" value="C1.5:_HAD__Beta-PGM__Phosphata"/>
    <property type="match status" value="1"/>
</dbReference>
<dbReference type="EMBL" id="MHIF01000016">
    <property type="protein sequence ID" value="OGY48274.1"/>
    <property type="molecule type" value="Genomic_DNA"/>
</dbReference>
<dbReference type="PANTHER" id="PTHR43434">
    <property type="entry name" value="PHOSPHOGLYCOLATE PHOSPHATASE"/>
    <property type="match status" value="1"/>
</dbReference>
<dbReference type="AlphaFoldDB" id="A0A1G1Y7V8"/>
<dbReference type="SUPFAM" id="SSF56784">
    <property type="entry name" value="HAD-like"/>
    <property type="match status" value="1"/>
</dbReference>
<dbReference type="GO" id="GO:0005829">
    <property type="term" value="C:cytosol"/>
    <property type="evidence" value="ECO:0007669"/>
    <property type="project" value="TreeGrafter"/>
</dbReference>
<dbReference type="PANTHER" id="PTHR43434:SF1">
    <property type="entry name" value="PHOSPHOGLYCOLATE PHOSPHATASE"/>
    <property type="match status" value="1"/>
</dbReference>
<dbReference type="SFLD" id="SFLDS00003">
    <property type="entry name" value="Haloacid_Dehalogenase"/>
    <property type="match status" value="1"/>
</dbReference>
<sequence>MSLTNNPIFAKIKKQFETDKNKRTEDSEMSVKLLIFDKDGVIFDTEPGKTKSYWLALRELAKIAGLKEVPDESLDPIHHFWDEADYCVWHTKYLTGKSRQEAVSGIFDRFGKMIDQVMAEQSAAVGEALAGGGKEVKKELVNPKLLSDNQRIFSALRLNLYNDIPLCERARPIKPTIGLMKMAIRAGNRIALITESEYERTVREMEQLIPLGLNLLCFRVAACKDGIFVAGQKTAEGGEKQEMYKRIMSLAACEPQECLVVEDTDKGQAAALAAGLTCLMVSFPGAS</sequence>
<dbReference type="Gene3D" id="3.40.50.1000">
    <property type="entry name" value="HAD superfamily/HAD-like"/>
    <property type="match status" value="1"/>
</dbReference>
<dbReference type="Pfam" id="PF00702">
    <property type="entry name" value="Hydrolase"/>
    <property type="match status" value="1"/>
</dbReference>
<dbReference type="InterPro" id="IPR036412">
    <property type="entry name" value="HAD-like_sf"/>
</dbReference>
<name>A0A1G1Y7V8_9BACT</name>
<accession>A0A1G1Y7V8</accession>
<proteinExistence type="predicted"/>
<dbReference type="GO" id="GO:0006281">
    <property type="term" value="P:DNA repair"/>
    <property type="evidence" value="ECO:0007669"/>
    <property type="project" value="TreeGrafter"/>
</dbReference>
<reference evidence="1 2" key="1">
    <citation type="journal article" date="2016" name="Nat. Commun.">
        <title>Thousands of microbial genomes shed light on interconnected biogeochemical processes in an aquifer system.</title>
        <authorList>
            <person name="Anantharaman K."/>
            <person name="Brown C.T."/>
            <person name="Hug L.A."/>
            <person name="Sharon I."/>
            <person name="Castelle C.J."/>
            <person name="Probst A.J."/>
            <person name="Thomas B.C."/>
            <person name="Singh A."/>
            <person name="Wilkins M.J."/>
            <person name="Karaoz U."/>
            <person name="Brodie E.L."/>
            <person name="Williams K.H."/>
            <person name="Hubbard S.S."/>
            <person name="Banfield J.F."/>
        </authorList>
    </citation>
    <scope>NUCLEOTIDE SEQUENCE [LARGE SCALE GENOMIC DNA]</scope>
</reference>
<dbReference type="InterPro" id="IPR023214">
    <property type="entry name" value="HAD_sf"/>
</dbReference>
<comment type="caution">
    <text evidence="1">The sequence shown here is derived from an EMBL/GenBank/DDBJ whole genome shotgun (WGS) entry which is preliminary data.</text>
</comment>
<organism evidence="1 2">
    <name type="scientific">Candidatus Buchananbacteria bacterium RIFCSPHIGHO2_01_FULL_46_12</name>
    <dbReference type="NCBI Taxonomy" id="1797536"/>
    <lineage>
        <taxon>Bacteria</taxon>
        <taxon>Candidatus Buchananiibacteriota</taxon>
    </lineage>
</organism>
<dbReference type="GO" id="GO:0008967">
    <property type="term" value="F:phosphoglycolate phosphatase activity"/>
    <property type="evidence" value="ECO:0007669"/>
    <property type="project" value="TreeGrafter"/>
</dbReference>
<dbReference type="InterPro" id="IPR050155">
    <property type="entry name" value="HAD-like_hydrolase_sf"/>
</dbReference>
<evidence type="ECO:0000313" key="2">
    <source>
        <dbReference type="Proteomes" id="UP000178432"/>
    </source>
</evidence>
<gene>
    <name evidence="1" type="ORF">A2663_00600</name>
</gene>
<evidence type="ECO:0008006" key="3">
    <source>
        <dbReference type="Google" id="ProtNLM"/>
    </source>
</evidence>